<dbReference type="PANTHER" id="PTHR13932">
    <property type="entry name" value="COPROPORPHYRINIGEN III OXIDASE"/>
    <property type="match status" value="1"/>
</dbReference>
<dbReference type="Pfam" id="PF04055">
    <property type="entry name" value="Radical_SAM"/>
    <property type="match status" value="1"/>
</dbReference>
<name>A0A7W6BGR2_9SPHN</name>
<evidence type="ECO:0000256" key="5">
    <source>
        <dbReference type="ARBA" id="ARBA00022485"/>
    </source>
</evidence>
<feature type="binding site" evidence="16">
    <location>
        <position position="237"/>
    </location>
    <ligand>
        <name>S-adenosyl-L-methionine</name>
        <dbReference type="ChEBI" id="CHEBI:59789"/>
        <label>2</label>
    </ligand>
</feature>
<gene>
    <name evidence="19" type="ORF">GGR43_002391</name>
</gene>
<dbReference type="EC" id="1.3.98.3" evidence="15"/>
<evidence type="ECO:0000256" key="3">
    <source>
        <dbReference type="ARBA" id="ARBA00005493"/>
    </source>
</evidence>
<dbReference type="GO" id="GO:0051989">
    <property type="term" value="F:coproporphyrinogen dehydrogenase activity"/>
    <property type="evidence" value="ECO:0007669"/>
    <property type="project" value="UniProtKB-EC"/>
</dbReference>
<feature type="binding site" evidence="16">
    <location>
        <position position="139"/>
    </location>
    <ligand>
        <name>S-adenosyl-L-methionine</name>
        <dbReference type="ChEBI" id="CHEBI:59789"/>
        <label>1</label>
    </ligand>
</feature>
<comment type="subunit">
    <text evidence="4">Monomer.</text>
</comment>
<dbReference type="InterPro" id="IPR004558">
    <property type="entry name" value="Coprogen_oxidase_HemN"/>
</dbReference>
<keyword evidence="12 15" id="KW-0627">Porphyrin biosynthesis</keyword>
<comment type="function">
    <text evidence="13">Involved in the heme biosynthesis. Catalyzes the anaerobic oxidative decarboxylation of propionate groups of rings A and B of coproporphyrinogen III to yield the vinyl groups in protoporphyrinogen IX.</text>
</comment>
<dbReference type="SFLD" id="SFLDS00029">
    <property type="entry name" value="Radical_SAM"/>
    <property type="match status" value="1"/>
</dbReference>
<feature type="binding site" evidence="16">
    <location>
        <position position="166"/>
    </location>
    <ligand>
        <name>S-adenosyl-L-methionine</name>
        <dbReference type="ChEBI" id="CHEBI:59789"/>
        <label>2</label>
    </ligand>
</feature>
<evidence type="ECO:0000256" key="12">
    <source>
        <dbReference type="ARBA" id="ARBA00023244"/>
    </source>
</evidence>
<sequence>MWTHYPELLRRPVPRYTSYPTAADFDESVGEDQFRAALDEVAPGTPVSLYVHIPFCEEICWYCGCNTARSNRRSRLEAYLDALHEEIAMVAEHLGGRGQVARIAFGGGSPNAIEPLDFVRLLGDIMVAFHAENPLLSIEIDPRHVSAGWLNVLRAARVRYASMGVQSFDPKVQAAIGRVQPWHHIESLTGSLREAGVQSLNFDLMYGLPHQDRAVLMETLERTIDLSPDRVALFGYAHVPHLIARQRRIDASALPDEKERFEMAEMGHDYLVAHGYQPVGFDHFARPGDPLAIAAQEHRLHRNFQGFTDDSAGHLIGLGASAISQFPGLYAQNAKNAGVYRTAVAAGRFPVERGIVRSAASRRCGALISDILCHGDGALPDDLSPAQTERLEEFEQRGLIRIDAGRIRLDPDALPYARTIAAIFDPLMVHKIGGFSAPV</sequence>
<accession>A0A7W6BGR2</accession>
<keyword evidence="20" id="KW-1185">Reference proteome</keyword>
<evidence type="ECO:0000256" key="6">
    <source>
        <dbReference type="ARBA" id="ARBA00022490"/>
    </source>
</evidence>
<keyword evidence="11 15" id="KW-0411">Iron-sulfur</keyword>
<dbReference type="SMART" id="SM00729">
    <property type="entry name" value="Elp3"/>
    <property type="match status" value="1"/>
</dbReference>
<comment type="caution">
    <text evidence="19">The sequence shown here is derived from an EMBL/GenBank/DDBJ whole genome shotgun (WGS) entry which is preliminary data.</text>
</comment>
<dbReference type="PANTHER" id="PTHR13932:SF6">
    <property type="entry name" value="OXYGEN-INDEPENDENT COPROPORPHYRINOGEN III OXIDASE"/>
    <property type="match status" value="1"/>
</dbReference>
<evidence type="ECO:0000256" key="15">
    <source>
        <dbReference type="PIRNR" id="PIRNR000167"/>
    </source>
</evidence>
<protein>
    <recommendedName>
        <fullName evidence="15">Coproporphyrinogen-III oxidase</fullName>
        <ecNumber evidence="15">1.3.98.3</ecNumber>
    </recommendedName>
</protein>
<proteinExistence type="inferred from homology"/>
<feature type="binding site" evidence="16">
    <location>
        <begin position="62"/>
        <end position="64"/>
    </location>
    <ligand>
        <name>S-adenosyl-L-methionine</name>
        <dbReference type="ChEBI" id="CHEBI:59789"/>
        <label>2</label>
    </ligand>
</feature>
<evidence type="ECO:0000256" key="11">
    <source>
        <dbReference type="ARBA" id="ARBA00023014"/>
    </source>
</evidence>
<dbReference type="NCBIfam" id="TIGR00538">
    <property type="entry name" value="hemN"/>
    <property type="match status" value="1"/>
</dbReference>
<comment type="subcellular location">
    <subcellularLocation>
        <location evidence="1 15">Cytoplasm</location>
    </subcellularLocation>
</comment>
<keyword evidence="9 15" id="KW-0560">Oxidoreductase</keyword>
<keyword evidence="8 15" id="KW-0479">Metal-binding</keyword>
<feature type="binding site" evidence="16">
    <location>
        <position position="178"/>
    </location>
    <ligand>
        <name>S-adenosyl-L-methionine</name>
        <dbReference type="ChEBI" id="CHEBI:59789"/>
        <label>2</label>
    </ligand>
</feature>
<evidence type="ECO:0000259" key="18">
    <source>
        <dbReference type="PROSITE" id="PS51918"/>
    </source>
</evidence>
<feature type="binding site" evidence="17">
    <location>
        <position position="63"/>
    </location>
    <ligand>
        <name>[4Fe-4S] cluster</name>
        <dbReference type="ChEBI" id="CHEBI:49883"/>
        <note>4Fe-4S-S-AdoMet</note>
    </ligand>
</feature>
<dbReference type="PIRSF" id="PIRSF000167">
    <property type="entry name" value="HemN"/>
    <property type="match status" value="1"/>
</dbReference>
<dbReference type="GO" id="GO:0004109">
    <property type="term" value="F:coproporphyrinogen oxidase activity"/>
    <property type="evidence" value="ECO:0007669"/>
    <property type="project" value="InterPro"/>
</dbReference>
<comment type="similarity">
    <text evidence="3 15">Belongs to the anaerobic coproporphyrinogen-III oxidase family.</text>
</comment>
<evidence type="ECO:0000256" key="8">
    <source>
        <dbReference type="ARBA" id="ARBA00022723"/>
    </source>
</evidence>
<keyword evidence="6 15" id="KW-0963">Cytoplasm</keyword>
<keyword evidence="7 15" id="KW-0949">S-adenosyl-L-methionine</keyword>
<dbReference type="InterPro" id="IPR023404">
    <property type="entry name" value="rSAM_horseshoe"/>
</dbReference>
<dbReference type="InterPro" id="IPR006638">
    <property type="entry name" value="Elp3/MiaA/NifB-like_rSAM"/>
</dbReference>
<dbReference type="GO" id="GO:0005737">
    <property type="term" value="C:cytoplasm"/>
    <property type="evidence" value="ECO:0007669"/>
    <property type="project" value="UniProtKB-SubCell"/>
</dbReference>
<feature type="binding site" evidence="16">
    <location>
        <position position="50"/>
    </location>
    <ligand>
        <name>S-adenosyl-L-methionine</name>
        <dbReference type="ChEBI" id="CHEBI:59789"/>
        <label>1</label>
    </ligand>
</feature>
<evidence type="ECO:0000256" key="1">
    <source>
        <dbReference type="ARBA" id="ARBA00004496"/>
    </source>
</evidence>
<keyword evidence="5 15" id="KW-0004">4Fe-4S</keyword>
<feature type="domain" description="Radical SAM core" evidence="18">
    <location>
        <begin position="41"/>
        <end position="277"/>
    </location>
</feature>
<dbReference type="InterPro" id="IPR007197">
    <property type="entry name" value="rSAM"/>
</dbReference>
<dbReference type="RefSeq" id="WP_188072168.1">
    <property type="nucleotide sequence ID" value="NZ_BSPS01000031.1"/>
</dbReference>
<evidence type="ECO:0000256" key="17">
    <source>
        <dbReference type="PIRSR" id="PIRSR000167-2"/>
    </source>
</evidence>
<dbReference type="CDD" id="cd01335">
    <property type="entry name" value="Radical_SAM"/>
    <property type="match status" value="1"/>
</dbReference>
<feature type="binding site" evidence="16">
    <location>
        <position position="203"/>
    </location>
    <ligand>
        <name>S-adenosyl-L-methionine</name>
        <dbReference type="ChEBI" id="CHEBI:59789"/>
        <label>2</label>
    </ligand>
</feature>
<dbReference type="GO" id="GO:0046872">
    <property type="term" value="F:metal ion binding"/>
    <property type="evidence" value="ECO:0007669"/>
    <property type="project" value="UniProtKB-KW"/>
</dbReference>
<dbReference type="Proteomes" id="UP000571950">
    <property type="component" value="Unassembled WGS sequence"/>
</dbReference>
<evidence type="ECO:0000313" key="19">
    <source>
        <dbReference type="EMBL" id="MBB3926671.1"/>
    </source>
</evidence>
<evidence type="ECO:0000313" key="20">
    <source>
        <dbReference type="Proteomes" id="UP000571950"/>
    </source>
</evidence>
<evidence type="ECO:0000256" key="14">
    <source>
        <dbReference type="ARBA" id="ARBA00048321"/>
    </source>
</evidence>
<comment type="catalytic activity">
    <reaction evidence="14 15">
        <text>coproporphyrinogen III + 2 S-adenosyl-L-methionine = protoporphyrinogen IX + 2 5'-deoxyadenosine + 2 L-methionine + 2 CO2</text>
        <dbReference type="Rhea" id="RHEA:15425"/>
        <dbReference type="ChEBI" id="CHEBI:16526"/>
        <dbReference type="ChEBI" id="CHEBI:17319"/>
        <dbReference type="ChEBI" id="CHEBI:57307"/>
        <dbReference type="ChEBI" id="CHEBI:57309"/>
        <dbReference type="ChEBI" id="CHEBI:57844"/>
        <dbReference type="ChEBI" id="CHEBI:59789"/>
        <dbReference type="EC" id="1.3.98.3"/>
    </reaction>
</comment>
<dbReference type="InterPro" id="IPR034505">
    <property type="entry name" value="Coproporphyrinogen-III_oxidase"/>
</dbReference>
<dbReference type="EMBL" id="JACIDT010000007">
    <property type="protein sequence ID" value="MBB3926671.1"/>
    <property type="molecule type" value="Genomic_DNA"/>
</dbReference>
<evidence type="ECO:0000256" key="10">
    <source>
        <dbReference type="ARBA" id="ARBA00023004"/>
    </source>
</evidence>
<dbReference type="AlphaFoldDB" id="A0A7W6BGR2"/>
<evidence type="ECO:0000256" key="13">
    <source>
        <dbReference type="ARBA" id="ARBA00024295"/>
    </source>
</evidence>
<comment type="cofactor">
    <cofactor evidence="15 17">
        <name>[4Fe-4S] cluster</name>
        <dbReference type="ChEBI" id="CHEBI:49883"/>
    </cofactor>
    <text evidence="15 17">Binds 1 [4Fe-4S] cluster. The cluster is coordinated with 3 cysteines and an exchangeable S-adenosyl-L-methionine.</text>
</comment>
<organism evidence="19 20">
    <name type="scientific">Sphingobium jiangsuense</name>
    <dbReference type="NCBI Taxonomy" id="870476"/>
    <lineage>
        <taxon>Bacteria</taxon>
        <taxon>Pseudomonadati</taxon>
        <taxon>Pseudomonadota</taxon>
        <taxon>Alphaproteobacteria</taxon>
        <taxon>Sphingomonadales</taxon>
        <taxon>Sphingomonadaceae</taxon>
        <taxon>Sphingobium</taxon>
    </lineage>
</organism>
<dbReference type="SUPFAM" id="SSF102114">
    <property type="entry name" value="Radical SAM enzymes"/>
    <property type="match status" value="1"/>
</dbReference>
<feature type="binding site" evidence="17">
    <location>
        <position position="56"/>
    </location>
    <ligand>
        <name>[4Fe-4S] cluster</name>
        <dbReference type="ChEBI" id="CHEBI:49883"/>
        <note>4Fe-4S-S-AdoMet</note>
    </ligand>
</feature>
<evidence type="ECO:0000256" key="2">
    <source>
        <dbReference type="ARBA" id="ARBA00004785"/>
    </source>
</evidence>
<dbReference type="SFLD" id="SFLDG01065">
    <property type="entry name" value="anaerobic_coproporphyrinogen-I"/>
    <property type="match status" value="1"/>
</dbReference>
<evidence type="ECO:0000256" key="7">
    <source>
        <dbReference type="ARBA" id="ARBA00022691"/>
    </source>
</evidence>
<feature type="binding site" evidence="16">
    <location>
        <position position="107"/>
    </location>
    <ligand>
        <name>S-adenosyl-L-methionine</name>
        <dbReference type="ChEBI" id="CHEBI:59789"/>
        <label>1</label>
    </ligand>
</feature>
<dbReference type="PROSITE" id="PS51918">
    <property type="entry name" value="RADICAL_SAM"/>
    <property type="match status" value="1"/>
</dbReference>
<reference evidence="19 20" key="1">
    <citation type="submission" date="2020-08" db="EMBL/GenBank/DDBJ databases">
        <title>Genomic Encyclopedia of Type Strains, Phase IV (KMG-IV): sequencing the most valuable type-strain genomes for metagenomic binning, comparative biology and taxonomic classification.</title>
        <authorList>
            <person name="Goeker M."/>
        </authorList>
    </citation>
    <scope>NUCLEOTIDE SEQUENCE [LARGE SCALE GENOMIC DNA]</scope>
    <source>
        <strain evidence="19 20">DSM 26189</strain>
    </source>
</reference>
<comment type="pathway">
    <text evidence="2 15">Porphyrin-containing compound metabolism; protoporphyrin-IX biosynthesis; protoporphyrinogen-IX from coproporphyrinogen-III (AdoMet route): step 1/1.</text>
</comment>
<keyword evidence="10 15" id="KW-0408">Iron</keyword>
<dbReference type="UniPathway" id="UPA00251">
    <property type="reaction ID" value="UER00323"/>
</dbReference>
<feature type="binding site" evidence="17">
    <location>
        <position position="60"/>
    </location>
    <ligand>
        <name>[4Fe-4S] cluster</name>
        <dbReference type="ChEBI" id="CHEBI:49883"/>
        <note>4Fe-4S-S-AdoMet</note>
    </ligand>
</feature>
<dbReference type="GO" id="GO:0051539">
    <property type="term" value="F:4 iron, 4 sulfur cluster binding"/>
    <property type="evidence" value="ECO:0007669"/>
    <property type="project" value="UniProtKB-KW"/>
</dbReference>
<evidence type="ECO:0000256" key="9">
    <source>
        <dbReference type="ARBA" id="ARBA00023002"/>
    </source>
</evidence>
<dbReference type="Gene3D" id="3.80.30.20">
    <property type="entry name" value="tm_1862 like domain"/>
    <property type="match status" value="1"/>
</dbReference>
<feature type="binding site" evidence="16">
    <location>
        <position position="323"/>
    </location>
    <ligand>
        <name>S-adenosyl-L-methionine</name>
        <dbReference type="ChEBI" id="CHEBI:59789"/>
        <label>1</label>
    </ligand>
</feature>
<evidence type="ECO:0000256" key="16">
    <source>
        <dbReference type="PIRSR" id="PIRSR000167-1"/>
    </source>
</evidence>
<dbReference type="Gene3D" id="1.10.10.920">
    <property type="match status" value="1"/>
</dbReference>
<dbReference type="GO" id="GO:0006782">
    <property type="term" value="P:protoporphyrinogen IX biosynthetic process"/>
    <property type="evidence" value="ECO:0007669"/>
    <property type="project" value="UniProtKB-UniPathway"/>
</dbReference>
<dbReference type="InterPro" id="IPR058240">
    <property type="entry name" value="rSAM_sf"/>
</dbReference>
<evidence type="ECO:0000256" key="4">
    <source>
        <dbReference type="ARBA" id="ARBA00011245"/>
    </source>
</evidence>